<name>A0A4C1ZHL7_EUMVA</name>
<protein>
    <submittedName>
        <fullName evidence="2">Uncharacterized protein</fullName>
    </submittedName>
</protein>
<gene>
    <name evidence="2" type="ORF">EVAR_66561_1</name>
</gene>
<reference evidence="2 3" key="1">
    <citation type="journal article" date="2019" name="Commun. Biol.">
        <title>The bagworm genome reveals a unique fibroin gene that provides high tensile strength.</title>
        <authorList>
            <person name="Kono N."/>
            <person name="Nakamura H."/>
            <person name="Ohtoshi R."/>
            <person name="Tomita M."/>
            <person name="Numata K."/>
            <person name="Arakawa K."/>
        </authorList>
    </citation>
    <scope>NUCLEOTIDE SEQUENCE [LARGE SCALE GENOMIC DNA]</scope>
</reference>
<sequence>MNSVRPAPNSTGSRLIQNFEPGKPLERKLLLTYAVEVAGKLAVRAYDALAALSNVFSSMFTTSDNTSHSRKRLAANVNTELDQTTTPISAPAPAS</sequence>
<feature type="compositionally biased region" description="Polar residues" evidence="1">
    <location>
        <begin position="76"/>
        <end position="88"/>
    </location>
</feature>
<evidence type="ECO:0000313" key="3">
    <source>
        <dbReference type="Proteomes" id="UP000299102"/>
    </source>
</evidence>
<evidence type="ECO:0000256" key="1">
    <source>
        <dbReference type="SAM" id="MobiDB-lite"/>
    </source>
</evidence>
<organism evidence="2 3">
    <name type="scientific">Eumeta variegata</name>
    <name type="common">Bagworm moth</name>
    <name type="synonym">Eumeta japonica</name>
    <dbReference type="NCBI Taxonomy" id="151549"/>
    <lineage>
        <taxon>Eukaryota</taxon>
        <taxon>Metazoa</taxon>
        <taxon>Ecdysozoa</taxon>
        <taxon>Arthropoda</taxon>
        <taxon>Hexapoda</taxon>
        <taxon>Insecta</taxon>
        <taxon>Pterygota</taxon>
        <taxon>Neoptera</taxon>
        <taxon>Endopterygota</taxon>
        <taxon>Lepidoptera</taxon>
        <taxon>Glossata</taxon>
        <taxon>Ditrysia</taxon>
        <taxon>Tineoidea</taxon>
        <taxon>Psychidae</taxon>
        <taxon>Oiketicinae</taxon>
        <taxon>Eumeta</taxon>
    </lineage>
</organism>
<accession>A0A4C1ZHL7</accession>
<comment type="caution">
    <text evidence="2">The sequence shown here is derived from an EMBL/GenBank/DDBJ whole genome shotgun (WGS) entry which is preliminary data.</text>
</comment>
<feature type="region of interest" description="Disordered" evidence="1">
    <location>
        <begin position="61"/>
        <end position="95"/>
    </location>
</feature>
<keyword evidence="3" id="KW-1185">Reference proteome</keyword>
<proteinExistence type="predicted"/>
<dbReference type="Proteomes" id="UP000299102">
    <property type="component" value="Unassembled WGS sequence"/>
</dbReference>
<evidence type="ECO:0000313" key="2">
    <source>
        <dbReference type="EMBL" id="GBP86604.1"/>
    </source>
</evidence>
<dbReference type="AlphaFoldDB" id="A0A4C1ZHL7"/>
<dbReference type="EMBL" id="BGZK01001803">
    <property type="protein sequence ID" value="GBP86604.1"/>
    <property type="molecule type" value="Genomic_DNA"/>
</dbReference>